<dbReference type="AlphaFoldDB" id="A0AAE0VRS4"/>
<feature type="non-terminal residue" evidence="1">
    <location>
        <position position="88"/>
    </location>
</feature>
<reference evidence="1" key="1">
    <citation type="journal article" date="2021" name="Genome Biol. Evol.">
        <title>A High-Quality Reference Genome for a Parasitic Bivalve with Doubly Uniparental Inheritance (Bivalvia: Unionida).</title>
        <authorList>
            <person name="Smith C.H."/>
        </authorList>
    </citation>
    <scope>NUCLEOTIDE SEQUENCE</scope>
    <source>
        <strain evidence="1">CHS0354</strain>
    </source>
</reference>
<dbReference type="EMBL" id="JAEAOA010000127">
    <property type="protein sequence ID" value="KAK3586665.1"/>
    <property type="molecule type" value="Genomic_DNA"/>
</dbReference>
<comment type="caution">
    <text evidence="1">The sequence shown here is derived from an EMBL/GenBank/DDBJ whole genome shotgun (WGS) entry which is preliminary data.</text>
</comment>
<evidence type="ECO:0000313" key="2">
    <source>
        <dbReference type="Proteomes" id="UP001195483"/>
    </source>
</evidence>
<organism evidence="1 2">
    <name type="scientific">Potamilus streckersoni</name>
    <dbReference type="NCBI Taxonomy" id="2493646"/>
    <lineage>
        <taxon>Eukaryota</taxon>
        <taxon>Metazoa</taxon>
        <taxon>Spiralia</taxon>
        <taxon>Lophotrochozoa</taxon>
        <taxon>Mollusca</taxon>
        <taxon>Bivalvia</taxon>
        <taxon>Autobranchia</taxon>
        <taxon>Heteroconchia</taxon>
        <taxon>Palaeoheterodonta</taxon>
        <taxon>Unionida</taxon>
        <taxon>Unionoidea</taxon>
        <taxon>Unionidae</taxon>
        <taxon>Ambleminae</taxon>
        <taxon>Lampsilini</taxon>
        <taxon>Potamilus</taxon>
    </lineage>
</organism>
<proteinExistence type="predicted"/>
<name>A0AAE0VRS4_9BIVA</name>
<keyword evidence="2" id="KW-1185">Reference proteome</keyword>
<accession>A0AAE0VRS4</accession>
<evidence type="ECO:0000313" key="1">
    <source>
        <dbReference type="EMBL" id="KAK3586665.1"/>
    </source>
</evidence>
<protein>
    <submittedName>
        <fullName evidence="1">Uncharacterized protein</fullName>
    </submittedName>
</protein>
<sequence>MFFHSVVEPPAVCSRPRIPEPGSSYELQLESRPSYKPQPFYKPTTSYEFPTTRLPKKMKKWIRHYLCLKNQTKEKVLAVFMINTTLRN</sequence>
<reference evidence="1" key="2">
    <citation type="journal article" date="2021" name="Genome Biol. Evol.">
        <title>Developing a high-quality reference genome for a parasitic bivalve with doubly uniparental inheritance (Bivalvia: Unionida).</title>
        <authorList>
            <person name="Smith C.H."/>
        </authorList>
    </citation>
    <scope>NUCLEOTIDE SEQUENCE</scope>
    <source>
        <strain evidence="1">CHS0354</strain>
        <tissue evidence="1">Mantle</tissue>
    </source>
</reference>
<dbReference type="Proteomes" id="UP001195483">
    <property type="component" value="Unassembled WGS sequence"/>
</dbReference>
<gene>
    <name evidence="1" type="ORF">CHS0354_001275</name>
</gene>
<reference evidence="1" key="3">
    <citation type="submission" date="2023-05" db="EMBL/GenBank/DDBJ databases">
        <authorList>
            <person name="Smith C.H."/>
        </authorList>
    </citation>
    <scope>NUCLEOTIDE SEQUENCE</scope>
    <source>
        <strain evidence="1">CHS0354</strain>
        <tissue evidence="1">Mantle</tissue>
    </source>
</reference>